<dbReference type="GO" id="GO:0051603">
    <property type="term" value="P:proteolysis involved in protein catabolic process"/>
    <property type="evidence" value="ECO:0007669"/>
    <property type="project" value="TreeGrafter"/>
</dbReference>
<comment type="similarity">
    <text evidence="1">Belongs to the peptidase C13 family.</text>
</comment>
<accession>A0A7R9KKF1</accession>
<evidence type="ECO:0000313" key="5">
    <source>
        <dbReference type="Proteomes" id="UP000759131"/>
    </source>
</evidence>
<name>A0A7R9KKF1_9ACAR</name>
<dbReference type="InterPro" id="IPR048501">
    <property type="entry name" value="Legum_prodom"/>
</dbReference>
<dbReference type="InterPro" id="IPR001096">
    <property type="entry name" value="Peptidase_C13"/>
</dbReference>
<keyword evidence="5" id="KW-1185">Reference proteome</keyword>
<dbReference type="AlphaFoldDB" id="A0A7R9KKF1"/>
<dbReference type="Pfam" id="PF01650">
    <property type="entry name" value="Peptidase_C13"/>
    <property type="match status" value="1"/>
</dbReference>
<protein>
    <recommendedName>
        <fullName evidence="6">Legumain</fullName>
    </recommendedName>
</protein>
<evidence type="ECO:0000256" key="3">
    <source>
        <dbReference type="SAM" id="Coils"/>
    </source>
</evidence>
<sequence length="304" mass="34588">MFRSYGIPESNIIVMFYDDIANSTHNPTPGIVINERGGPDLYKGVPKDYTGKEVTPENFLAVMQGDPELAKQGKKVVNSGPNDHVFIYFGDHGSTEMLMFPSTYLKASDLNKALVSMHNKHRFAELAIYIDACESGSMFRNILADNIKVYATSSSDYNELSWFWNWDDKYDTWLSSKPNGVINRRKAEQNNEAVSKWDAELVLLEKRIEKTEDINEENRLLAELENLYAGRQYVDKHMTEYVNSIQHLLTVDSNAILNTKQELNNRQCYETLVDTYNENCLQISKLLVREIDSATVGTGIGVCN</sequence>
<evidence type="ECO:0000256" key="1">
    <source>
        <dbReference type="ARBA" id="ARBA00009941"/>
    </source>
</evidence>
<dbReference type="CDD" id="cd21115">
    <property type="entry name" value="legumain_C"/>
    <property type="match status" value="1"/>
</dbReference>
<evidence type="ECO:0008006" key="6">
    <source>
        <dbReference type="Google" id="ProtNLM"/>
    </source>
</evidence>
<dbReference type="GO" id="GO:0006624">
    <property type="term" value="P:vacuolar protein processing"/>
    <property type="evidence" value="ECO:0007669"/>
    <property type="project" value="TreeGrafter"/>
</dbReference>
<dbReference type="GO" id="GO:0004197">
    <property type="term" value="F:cysteine-type endopeptidase activity"/>
    <property type="evidence" value="ECO:0007669"/>
    <property type="project" value="TreeGrafter"/>
</dbReference>
<feature type="active site" description="Nucleophile" evidence="2">
    <location>
        <position position="133"/>
    </location>
</feature>
<dbReference type="PANTHER" id="PTHR12000:SF42">
    <property type="entry name" value="LEGUMAIN"/>
    <property type="match status" value="1"/>
</dbReference>
<dbReference type="PANTHER" id="PTHR12000">
    <property type="entry name" value="HEMOGLOBINASE FAMILY MEMBER"/>
    <property type="match status" value="1"/>
</dbReference>
<dbReference type="Proteomes" id="UP000759131">
    <property type="component" value="Unassembled WGS sequence"/>
</dbReference>
<dbReference type="PIRSF" id="PIRSF019663">
    <property type="entry name" value="Legumain"/>
    <property type="match status" value="1"/>
</dbReference>
<dbReference type="EMBL" id="CAJPIZ010001667">
    <property type="protein sequence ID" value="CAG2103869.1"/>
    <property type="molecule type" value="Genomic_DNA"/>
</dbReference>
<proteinExistence type="inferred from homology"/>
<feature type="non-terminal residue" evidence="4">
    <location>
        <position position="1"/>
    </location>
</feature>
<feature type="active site" evidence="2">
    <location>
        <position position="92"/>
    </location>
</feature>
<evidence type="ECO:0000313" key="4">
    <source>
        <dbReference type="EMBL" id="CAD7623439.1"/>
    </source>
</evidence>
<dbReference type="EMBL" id="OC856242">
    <property type="protein sequence ID" value="CAD7623439.1"/>
    <property type="molecule type" value="Genomic_DNA"/>
</dbReference>
<evidence type="ECO:0000256" key="2">
    <source>
        <dbReference type="PIRSR" id="PIRSR019663-1"/>
    </source>
</evidence>
<reference evidence="4" key="1">
    <citation type="submission" date="2020-11" db="EMBL/GenBank/DDBJ databases">
        <authorList>
            <person name="Tran Van P."/>
        </authorList>
    </citation>
    <scope>NUCLEOTIDE SEQUENCE</scope>
</reference>
<dbReference type="PRINTS" id="PR00776">
    <property type="entry name" value="HEMOGLOBNASE"/>
</dbReference>
<feature type="coiled-coil region" evidence="3">
    <location>
        <begin position="194"/>
        <end position="227"/>
    </location>
</feature>
<keyword evidence="3" id="KW-0175">Coiled coil</keyword>
<dbReference type="Gene3D" id="3.40.50.1460">
    <property type="match status" value="1"/>
</dbReference>
<organism evidence="4">
    <name type="scientific">Medioppia subpectinata</name>
    <dbReference type="NCBI Taxonomy" id="1979941"/>
    <lineage>
        <taxon>Eukaryota</taxon>
        <taxon>Metazoa</taxon>
        <taxon>Ecdysozoa</taxon>
        <taxon>Arthropoda</taxon>
        <taxon>Chelicerata</taxon>
        <taxon>Arachnida</taxon>
        <taxon>Acari</taxon>
        <taxon>Acariformes</taxon>
        <taxon>Sarcoptiformes</taxon>
        <taxon>Oribatida</taxon>
        <taxon>Brachypylina</taxon>
        <taxon>Oppioidea</taxon>
        <taxon>Oppiidae</taxon>
        <taxon>Medioppia</taxon>
    </lineage>
</organism>
<dbReference type="GO" id="GO:0005773">
    <property type="term" value="C:vacuole"/>
    <property type="evidence" value="ECO:0007669"/>
    <property type="project" value="GOC"/>
</dbReference>
<dbReference type="OrthoDB" id="192611at2759"/>
<gene>
    <name evidence="4" type="ORF">OSB1V03_LOCUS3895</name>
</gene>